<sequence>MEFLSPILTFNMLFAEKRNRPIVTVVPTKSSLPVHGSGSPPEIFGSDYPATNSVPGRWCTKRRGRPRRGSDLESPSFDHWRRGGLSGPRDP</sequence>
<evidence type="ECO:0000256" key="1">
    <source>
        <dbReference type="SAM" id="MobiDB-lite"/>
    </source>
</evidence>
<accession>A0ABD0MMV1</accession>
<evidence type="ECO:0000313" key="3">
    <source>
        <dbReference type="Proteomes" id="UP001529510"/>
    </source>
</evidence>
<evidence type="ECO:0000313" key="2">
    <source>
        <dbReference type="EMBL" id="KAL0150264.1"/>
    </source>
</evidence>
<name>A0ABD0MMV1_CIRMR</name>
<dbReference type="EMBL" id="JAMKFB020000303">
    <property type="protein sequence ID" value="KAL0150264.1"/>
    <property type="molecule type" value="Genomic_DNA"/>
</dbReference>
<dbReference type="AlphaFoldDB" id="A0ABD0MMV1"/>
<reference evidence="2 3" key="1">
    <citation type="submission" date="2024-05" db="EMBL/GenBank/DDBJ databases">
        <title>Genome sequencing and assembly of Indian major carp, Cirrhinus mrigala (Hamilton, 1822).</title>
        <authorList>
            <person name="Mohindra V."/>
            <person name="Chowdhury L.M."/>
            <person name="Lal K."/>
            <person name="Jena J.K."/>
        </authorList>
    </citation>
    <scope>NUCLEOTIDE SEQUENCE [LARGE SCALE GENOMIC DNA]</scope>
    <source>
        <strain evidence="2">CM1030</strain>
        <tissue evidence="2">Blood</tissue>
    </source>
</reference>
<dbReference type="Proteomes" id="UP001529510">
    <property type="component" value="Unassembled WGS sequence"/>
</dbReference>
<organism evidence="2 3">
    <name type="scientific">Cirrhinus mrigala</name>
    <name type="common">Mrigala</name>
    <dbReference type="NCBI Taxonomy" id="683832"/>
    <lineage>
        <taxon>Eukaryota</taxon>
        <taxon>Metazoa</taxon>
        <taxon>Chordata</taxon>
        <taxon>Craniata</taxon>
        <taxon>Vertebrata</taxon>
        <taxon>Euteleostomi</taxon>
        <taxon>Actinopterygii</taxon>
        <taxon>Neopterygii</taxon>
        <taxon>Teleostei</taxon>
        <taxon>Ostariophysi</taxon>
        <taxon>Cypriniformes</taxon>
        <taxon>Cyprinidae</taxon>
        <taxon>Labeoninae</taxon>
        <taxon>Labeonini</taxon>
        <taxon>Cirrhinus</taxon>
    </lineage>
</organism>
<protein>
    <submittedName>
        <fullName evidence="2">Uncharacterized protein</fullName>
    </submittedName>
</protein>
<gene>
    <name evidence="2" type="ORF">M9458_054372</name>
</gene>
<feature type="region of interest" description="Disordered" evidence="1">
    <location>
        <begin position="29"/>
        <end position="91"/>
    </location>
</feature>
<feature type="compositionally biased region" description="Basic and acidic residues" evidence="1">
    <location>
        <begin position="68"/>
        <end position="81"/>
    </location>
</feature>
<comment type="caution">
    <text evidence="2">The sequence shown here is derived from an EMBL/GenBank/DDBJ whole genome shotgun (WGS) entry which is preliminary data.</text>
</comment>
<keyword evidence="3" id="KW-1185">Reference proteome</keyword>
<proteinExistence type="predicted"/>